<protein>
    <recommendedName>
        <fullName evidence="2">Response regulatory domain-containing protein</fullName>
    </recommendedName>
</protein>
<dbReference type="EMBL" id="JAPFRD010000009">
    <property type="protein sequence ID" value="MCW8108268.1"/>
    <property type="molecule type" value="Genomic_DNA"/>
</dbReference>
<dbReference type="CDD" id="cd00156">
    <property type="entry name" value="REC"/>
    <property type="match status" value="1"/>
</dbReference>
<dbReference type="SUPFAM" id="SSF52172">
    <property type="entry name" value="CheY-like"/>
    <property type="match status" value="1"/>
</dbReference>
<proteinExistence type="predicted"/>
<evidence type="ECO:0000313" key="3">
    <source>
        <dbReference type="EMBL" id="MCW8108268.1"/>
    </source>
</evidence>
<dbReference type="Proteomes" id="UP001142810">
    <property type="component" value="Unassembled WGS sequence"/>
</dbReference>
<dbReference type="PROSITE" id="PS50110">
    <property type="entry name" value="RESPONSE_REGULATORY"/>
    <property type="match status" value="1"/>
</dbReference>
<dbReference type="InterPro" id="IPR011006">
    <property type="entry name" value="CheY-like_superfamily"/>
</dbReference>
<dbReference type="InterPro" id="IPR001789">
    <property type="entry name" value="Sig_transdc_resp-reg_receiver"/>
</dbReference>
<evidence type="ECO:0000259" key="2">
    <source>
        <dbReference type="PROSITE" id="PS50110"/>
    </source>
</evidence>
<dbReference type="Gene3D" id="3.40.50.2300">
    <property type="match status" value="1"/>
</dbReference>
<accession>A0ABT3P672</accession>
<evidence type="ECO:0000256" key="1">
    <source>
        <dbReference type="PROSITE-ProRule" id="PRU00169"/>
    </source>
</evidence>
<sequence length="132" mass="14543">MKPVLSVLVVENSPLTASKITSFLRGLGWQVDYAASGKMALYHGNCHDYDVVLVSTKLPDMTFQEVSDNFSLLAESKPTVLLMSDGDELYNIADHTVNNIIPDSNDLKEIVNRCHAVMAKRPPMHPATRLSA</sequence>
<dbReference type="RefSeq" id="WP_265616967.1">
    <property type="nucleotide sequence ID" value="NZ_JAPFRD010000009.1"/>
</dbReference>
<feature type="domain" description="Response regulatory" evidence="2">
    <location>
        <begin position="6"/>
        <end position="118"/>
    </location>
</feature>
<gene>
    <name evidence="3" type="ORF">OPS25_07150</name>
</gene>
<evidence type="ECO:0000313" key="4">
    <source>
        <dbReference type="Proteomes" id="UP001142810"/>
    </source>
</evidence>
<reference evidence="3" key="1">
    <citation type="submission" date="2022-11" db="EMBL/GenBank/DDBJ databases">
        <title>Alteromonas sp. nov., isolated from sea water of the Qingdao.</title>
        <authorList>
            <person name="Wang Q."/>
        </authorList>
    </citation>
    <scope>NUCLEOTIDE SEQUENCE</scope>
    <source>
        <strain evidence="3">ASW11-7</strain>
    </source>
</reference>
<keyword evidence="4" id="KW-1185">Reference proteome</keyword>
<name>A0ABT3P672_9ALTE</name>
<organism evidence="3 4">
    <name type="scientific">Alteromonas aquimaris</name>
    <dbReference type="NCBI Taxonomy" id="2998417"/>
    <lineage>
        <taxon>Bacteria</taxon>
        <taxon>Pseudomonadati</taxon>
        <taxon>Pseudomonadota</taxon>
        <taxon>Gammaproteobacteria</taxon>
        <taxon>Alteromonadales</taxon>
        <taxon>Alteromonadaceae</taxon>
        <taxon>Alteromonas/Salinimonas group</taxon>
        <taxon>Alteromonas</taxon>
    </lineage>
</organism>
<comment type="caution">
    <text evidence="1">Lacks conserved residue(s) required for the propagation of feature annotation.</text>
</comment>
<comment type="caution">
    <text evidence="3">The sequence shown here is derived from an EMBL/GenBank/DDBJ whole genome shotgun (WGS) entry which is preliminary data.</text>
</comment>